<accession>A0A8E5HRN9</accession>
<proteinExistence type="predicted"/>
<protein>
    <submittedName>
        <fullName evidence="1">Uncharacterized protein</fullName>
    </submittedName>
</protein>
<keyword evidence="2" id="KW-1185">Reference proteome</keyword>
<dbReference type="RefSeq" id="XP_042997979.1">
    <property type="nucleotide sequence ID" value="XM_043142045.1"/>
</dbReference>
<name>A0A8E5HRN9_USTVR</name>
<evidence type="ECO:0000313" key="2">
    <source>
        <dbReference type="Proteomes" id="UP000027002"/>
    </source>
</evidence>
<reference evidence="1" key="1">
    <citation type="submission" date="2020-03" db="EMBL/GenBank/DDBJ databases">
        <title>A mixture of massive structural variations and highly conserved coding sequences in Ustilaginoidea virens genome.</title>
        <authorList>
            <person name="Zhang K."/>
            <person name="Zhao Z."/>
            <person name="Zhang Z."/>
            <person name="Li Y."/>
            <person name="Hsiang T."/>
            <person name="Sun W."/>
        </authorList>
    </citation>
    <scope>NUCLEOTIDE SEQUENCE</scope>
    <source>
        <strain evidence="1">UV-8b</strain>
    </source>
</reference>
<evidence type="ECO:0000313" key="1">
    <source>
        <dbReference type="EMBL" id="QUC20306.1"/>
    </source>
</evidence>
<gene>
    <name evidence="1" type="ORF">UV8b_04547</name>
</gene>
<organism evidence="1 2">
    <name type="scientific">Ustilaginoidea virens</name>
    <name type="common">Rice false smut fungus</name>
    <name type="synonym">Villosiclava virens</name>
    <dbReference type="NCBI Taxonomy" id="1159556"/>
    <lineage>
        <taxon>Eukaryota</taxon>
        <taxon>Fungi</taxon>
        <taxon>Dikarya</taxon>
        <taxon>Ascomycota</taxon>
        <taxon>Pezizomycotina</taxon>
        <taxon>Sordariomycetes</taxon>
        <taxon>Hypocreomycetidae</taxon>
        <taxon>Hypocreales</taxon>
        <taxon>Clavicipitaceae</taxon>
        <taxon>Ustilaginoidea</taxon>
    </lineage>
</organism>
<sequence>MIFATVRHEHPERVATSTAACGACDVDTSLGRVGSVQFFARTWRMGRLSMAFCIGRSARQGRLVIRTESTEQM</sequence>
<dbReference type="AlphaFoldDB" id="A0A8E5HRN9"/>
<dbReference type="EMBL" id="CP072756">
    <property type="protein sequence ID" value="QUC20306.1"/>
    <property type="molecule type" value="Genomic_DNA"/>
</dbReference>
<dbReference type="GeneID" id="66065325"/>
<dbReference type="KEGG" id="uvi:66065325"/>
<dbReference type="Proteomes" id="UP000027002">
    <property type="component" value="Chromosome 4"/>
</dbReference>